<proteinExistence type="predicted"/>
<evidence type="ECO:0000313" key="2">
    <source>
        <dbReference type="Proteomes" id="UP000184170"/>
    </source>
</evidence>
<reference evidence="2" key="1">
    <citation type="submission" date="2016-11" db="EMBL/GenBank/DDBJ databases">
        <authorList>
            <person name="Varghese N."/>
            <person name="Submissions S."/>
        </authorList>
    </citation>
    <scope>NUCLEOTIDE SEQUENCE [LARGE SCALE GENOMIC DNA]</scope>
    <source>
        <strain evidence="2">CGMCC 1.7063</strain>
    </source>
</reference>
<gene>
    <name evidence="1" type="ORF">SAMN04487965_0659</name>
</gene>
<organism evidence="1 2">
    <name type="scientific">Microbulbifer donghaiensis</name>
    <dbReference type="NCBI Taxonomy" id="494016"/>
    <lineage>
        <taxon>Bacteria</taxon>
        <taxon>Pseudomonadati</taxon>
        <taxon>Pseudomonadota</taxon>
        <taxon>Gammaproteobacteria</taxon>
        <taxon>Cellvibrionales</taxon>
        <taxon>Microbulbiferaceae</taxon>
        <taxon>Microbulbifer</taxon>
    </lineage>
</organism>
<dbReference type="STRING" id="494016.SAMN04487965_0659"/>
<dbReference type="Proteomes" id="UP000184170">
    <property type="component" value="Unassembled WGS sequence"/>
</dbReference>
<name>A0A1M4WCQ3_9GAMM</name>
<accession>A0A1M4WCQ3</accession>
<evidence type="ECO:0000313" key="1">
    <source>
        <dbReference type="EMBL" id="SHE79006.1"/>
    </source>
</evidence>
<protein>
    <submittedName>
        <fullName evidence="1">Uncharacterized protein</fullName>
    </submittedName>
</protein>
<dbReference type="EMBL" id="FQVA01000001">
    <property type="protein sequence ID" value="SHE79006.1"/>
    <property type="molecule type" value="Genomic_DNA"/>
</dbReference>
<dbReference type="AlphaFoldDB" id="A0A1M4WCQ3"/>
<keyword evidence="2" id="KW-1185">Reference proteome</keyword>
<sequence>MKGFTAFFQRDKNCVKFAKKNFNQPTESAMNSSKMTTIAIERCSANYHLSEWFDE</sequence>